<evidence type="ECO:0000313" key="8">
    <source>
        <dbReference type="Proteomes" id="UP000007391"/>
    </source>
</evidence>
<dbReference type="Proteomes" id="UP000007391">
    <property type="component" value="Chromosome"/>
</dbReference>
<dbReference type="SUPFAM" id="SSF82544">
    <property type="entry name" value="GckA/TtuD-like"/>
    <property type="match status" value="1"/>
</dbReference>
<feature type="domain" description="MOFRL-associated" evidence="6">
    <location>
        <begin position="13"/>
        <end position="258"/>
    </location>
</feature>
<dbReference type="GO" id="GO:0008887">
    <property type="term" value="F:glycerate kinase activity"/>
    <property type="evidence" value="ECO:0007669"/>
    <property type="project" value="InterPro"/>
</dbReference>
<dbReference type="HOGENOM" id="CLU_032279_1_1_2"/>
<evidence type="ECO:0000259" key="6">
    <source>
        <dbReference type="Pfam" id="PF13660"/>
    </source>
</evidence>
<reference evidence="7 8" key="2">
    <citation type="journal article" date="2014" name="Extremophiles">
        <title>Analysis of the complete genome of Fervidococcus fontis confirms the distinct phylogenetic position of the order Fervidicoccales and suggests its environmental function.</title>
        <authorList>
            <person name="Lebedinsky A.V."/>
            <person name="Mardanov A.V."/>
            <person name="Kublanov I.V."/>
            <person name="Gumerov V.M."/>
            <person name="Beletsky A.V."/>
            <person name="Perevalova A.A."/>
            <person name="Bidzhieva S.Kh."/>
            <person name="Bonch-Osmolovskaya E.A."/>
            <person name="Skryabin K.G."/>
            <person name="Ravin N.V."/>
        </authorList>
    </citation>
    <scope>NUCLEOTIDE SEQUENCE [LARGE SCALE GENOMIC DNA]</scope>
    <source>
        <strain evidence="8">DSM 19380 / VKM B-2539 / Kam940</strain>
    </source>
</reference>
<sequence>MVIKTGKKMPEKLETILKESVRLADIQYYMKKRVRLEGECLIIKNEKENKEYKITIKNKRVHLISFGKASQKMAEFALNLLGSRIIDGIVVKLKFAEKISEFPQNIKVIEANHPVPDSGSIEAAKSILNLISNASEDDLMLFLISGGGSAMVELPIDPITLEDAEKAFSLLIRSGATIHEINAVRKHISQIKGGKLAKKAYPAEVVSLIASDVPGNYIDVIASGPTAPDMSTYSDAYRILEQYEILDKIPKSVLEVIEKGLRGEIEETPKPLDKVFERAHNFLIAAPSDLAKEVSSYVSKIGYNSYVLTSILQGESGEVAKALSSIAIDTKKGNTSFALPTALILAGETNVKVKGSGKGGRAMELVAYFSREIAGIDGISIFAIDTDGMDGSTTSAGAFADCNTWRKIFKKYGLKAFDELRNNNSYELLDSLGYTIYTGPTGSNLNNLICILID</sequence>
<dbReference type="InterPro" id="IPR025286">
    <property type="entry name" value="MOFRL_assoc_dom"/>
</dbReference>
<protein>
    <submittedName>
        <fullName evidence="7">Glycerate kinase, putative</fullName>
    </submittedName>
</protein>
<dbReference type="Pfam" id="PF13660">
    <property type="entry name" value="DUF4147"/>
    <property type="match status" value="1"/>
</dbReference>
<dbReference type="KEGG" id="ffo:FFONT_0974"/>
<dbReference type="FunFam" id="3.40.50.10180:FF:000001">
    <property type="entry name" value="Glycerate kinase"/>
    <property type="match status" value="1"/>
</dbReference>
<evidence type="ECO:0000259" key="5">
    <source>
        <dbReference type="Pfam" id="PF05161"/>
    </source>
</evidence>
<keyword evidence="4" id="KW-0067">ATP-binding</keyword>
<dbReference type="AlphaFoldDB" id="I0A1V5"/>
<dbReference type="GO" id="GO:0005524">
    <property type="term" value="F:ATP binding"/>
    <property type="evidence" value="ECO:0007669"/>
    <property type="project" value="UniProtKB-KW"/>
</dbReference>
<dbReference type="Gene3D" id="3.40.1480.10">
    <property type="entry name" value="MOFRL domain"/>
    <property type="match status" value="1"/>
</dbReference>
<dbReference type="STRING" id="1163730.FFONT_0974"/>
<organism evidence="7 8">
    <name type="scientific">Fervidicoccus fontis (strain DSM 19380 / JCM 18336 / VKM B-2539 / Kam940)</name>
    <dbReference type="NCBI Taxonomy" id="1163730"/>
    <lineage>
        <taxon>Archaea</taxon>
        <taxon>Thermoproteota</taxon>
        <taxon>Thermoprotei</taxon>
        <taxon>Fervidicoccales</taxon>
        <taxon>Fervidicoccaceae</taxon>
        <taxon>Fervidicoccus</taxon>
    </lineage>
</organism>
<proteinExistence type="predicted"/>
<keyword evidence="1" id="KW-0808">Transferase</keyword>
<evidence type="ECO:0000313" key="7">
    <source>
        <dbReference type="EMBL" id="AFH42962.1"/>
    </source>
</evidence>
<keyword evidence="2" id="KW-0547">Nucleotide-binding</keyword>
<dbReference type="PANTHER" id="PTHR12227:SF0">
    <property type="entry name" value="GLYCERATE KINASE"/>
    <property type="match status" value="1"/>
</dbReference>
<gene>
    <name evidence="7" type="ordered locus">FFONT_0974</name>
</gene>
<accession>I0A1V5</accession>
<dbReference type="InterPro" id="IPR039760">
    <property type="entry name" value="MOFRL_protein"/>
</dbReference>
<reference evidence="8" key="1">
    <citation type="submission" date="2012-03" db="EMBL/GenBank/DDBJ databases">
        <title>Fervidicoccus fontis complete genome analysis confirms its distinct phylogenetic position and predicts its environmental function.</title>
        <authorList>
            <person name="Lebedinsky A.V."/>
            <person name="Mardanov A.V."/>
            <person name="Gumerov V.M."/>
            <person name="Beletsky A.V."/>
            <person name="Kublanov I.V."/>
            <person name="Perevalova A.A."/>
            <person name="Bonch-Osmolovskaya E.A."/>
            <person name="Ravin N.V."/>
            <person name="Skryabin K.G."/>
        </authorList>
    </citation>
    <scope>NUCLEOTIDE SEQUENCE [LARGE SCALE GENOMIC DNA]</scope>
    <source>
        <strain evidence="8">DSM 19380 / VKM B-2539 / Kam940</strain>
    </source>
</reference>
<dbReference type="EMBL" id="CP003423">
    <property type="protein sequence ID" value="AFH42962.1"/>
    <property type="molecule type" value="Genomic_DNA"/>
</dbReference>
<evidence type="ECO:0000256" key="2">
    <source>
        <dbReference type="ARBA" id="ARBA00022741"/>
    </source>
</evidence>
<dbReference type="FunCoup" id="I0A1V5">
    <property type="interactions" value="71"/>
</dbReference>
<dbReference type="InParanoid" id="I0A1V5"/>
<dbReference type="InterPro" id="IPR007835">
    <property type="entry name" value="MOFRL"/>
</dbReference>
<dbReference type="Pfam" id="PF05161">
    <property type="entry name" value="MOFRL"/>
    <property type="match status" value="1"/>
</dbReference>
<feature type="domain" description="MOFRL" evidence="5">
    <location>
        <begin position="342"/>
        <end position="447"/>
    </location>
</feature>
<evidence type="ECO:0000256" key="1">
    <source>
        <dbReference type="ARBA" id="ARBA00022679"/>
    </source>
</evidence>
<name>I0A1V5_FERFK</name>
<dbReference type="InterPro" id="IPR037035">
    <property type="entry name" value="GK-like_C_sf"/>
</dbReference>
<dbReference type="InterPro" id="IPR038614">
    <property type="entry name" value="GK_N_sf"/>
</dbReference>
<dbReference type="Gene3D" id="3.40.50.10180">
    <property type="entry name" value="Glycerate kinase, MOFRL-like N-terminal domain"/>
    <property type="match status" value="1"/>
</dbReference>
<evidence type="ECO:0000256" key="4">
    <source>
        <dbReference type="ARBA" id="ARBA00022840"/>
    </source>
</evidence>
<evidence type="ECO:0000256" key="3">
    <source>
        <dbReference type="ARBA" id="ARBA00022777"/>
    </source>
</evidence>
<dbReference type="PANTHER" id="PTHR12227">
    <property type="entry name" value="GLYCERATE KINASE"/>
    <property type="match status" value="1"/>
</dbReference>
<keyword evidence="3 7" id="KW-0418">Kinase</keyword>
<keyword evidence="8" id="KW-1185">Reference proteome</keyword>
<dbReference type="GO" id="GO:0005737">
    <property type="term" value="C:cytoplasm"/>
    <property type="evidence" value="ECO:0007669"/>
    <property type="project" value="TreeGrafter"/>
</dbReference>
<dbReference type="eggNOG" id="arCOG04170">
    <property type="taxonomic scope" value="Archaea"/>
</dbReference>